<evidence type="ECO:0000313" key="2">
    <source>
        <dbReference type="Proteomes" id="UP000177416"/>
    </source>
</evidence>
<dbReference type="InterPro" id="IPR035093">
    <property type="entry name" value="RelE/ParE_toxin_dom_sf"/>
</dbReference>
<organism evidence="1 2">
    <name type="scientific">Candidatus Gottesmanbacteria bacterium RIFCSPHIGHO2_01_FULL_46_14</name>
    <dbReference type="NCBI Taxonomy" id="1798380"/>
    <lineage>
        <taxon>Bacteria</taxon>
        <taxon>Candidatus Gottesmaniibacteriota</taxon>
    </lineage>
</organism>
<protein>
    <submittedName>
        <fullName evidence="1">Uncharacterized protein</fullName>
    </submittedName>
</protein>
<comment type="caution">
    <text evidence="1">The sequence shown here is derived from an EMBL/GenBank/DDBJ whole genome shotgun (WGS) entry which is preliminary data.</text>
</comment>
<dbReference type="EMBL" id="MFJJ01000035">
    <property type="protein sequence ID" value="OGG13726.1"/>
    <property type="molecule type" value="Genomic_DNA"/>
</dbReference>
<accession>A0A1F5ZMI9</accession>
<evidence type="ECO:0000313" key="1">
    <source>
        <dbReference type="EMBL" id="OGG13726.1"/>
    </source>
</evidence>
<reference evidence="1 2" key="1">
    <citation type="journal article" date="2016" name="Nat. Commun.">
        <title>Thousands of microbial genomes shed light on interconnected biogeochemical processes in an aquifer system.</title>
        <authorList>
            <person name="Anantharaman K."/>
            <person name="Brown C.T."/>
            <person name="Hug L.A."/>
            <person name="Sharon I."/>
            <person name="Castelle C.J."/>
            <person name="Probst A.J."/>
            <person name="Thomas B.C."/>
            <person name="Singh A."/>
            <person name="Wilkins M.J."/>
            <person name="Karaoz U."/>
            <person name="Brodie E.L."/>
            <person name="Williams K.H."/>
            <person name="Hubbard S.S."/>
            <person name="Banfield J.F."/>
        </authorList>
    </citation>
    <scope>NUCLEOTIDE SEQUENCE [LARGE SCALE GENOMIC DNA]</scope>
</reference>
<sequence>MRVKRLPRFDGAYLKLSPATQKKVEKTIMFLVSDLKYPSLRVKKMQGVDAYEARVDIHYRLTFGIVADVLELYTVGMHDTGLGKK</sequence>
<dbReference type="Gene3D" id="3.30.2310.20">
    <property type="entry name" value="RelE-like"/>
    <property type="match status" value="1"/>
</dbReference>
<name>A0A1F5ZMI9_9BACT</name>
<dbReference type="SUPFAM" id="SSF143011">
    <property type="entry name" value="RelE-like"/>
    <property type="match status" value="1"/>
</dbReference>
<proteinExistence type="predicted"/>
<dbReference type="Proteomes" id="UP000177416">
    <property type="component" value="Unassembled WGS sequence"/>
</dbReference>
<dbReference type="AlphaFoldDB" id="A0A1F5ZMI9"/>
<gene>
    <name evidence="1" type="ORF">A2875_04065</name>
</gene>